<evidence type="ECO:0000256" key="1">
    <source>
        <dbReference type="ARBA" id="ARBA00009283"/>
    </source>
</evidence>
<sequence length="295" mass="32536">MQILLAEYFGHGTAGLRLIGDKRAEQILEASKFQYNSKWINVLSGTQEGSYLWVALNYLLDKLGGDYSQTVGVIDLGVPEGKSPYVTKEYLKGKDYNLYVHSYLRYGALAARVQILKAKNGPISFCILRKYTYHGEQYEAAAAPEGAVYDKCREEIAEALKLNAPCKAKNCTFDGVWNGGGGAGQDNLYAYATSGFYYLAAHVGFMDSKAPSAEATPAMFKAAAEKACRLNTDLPYTCMDLTYQYTLLVDGFGVHPMKRITLVSKVKHGQYYIGATWPLGSAIEALSPKKKIHDH</sequence>
<dbReference type="EMBL" id="CM029052">
    <property type="protein sequence ID" value="KAG2556627.1"/>
    <property type="molecule type" value="Genomic_DNA"/>
</dbReference>
<dbReference type="Proteomes" id="UP000823388">
    <property type="component" value="Chromosome 8N"/>
</dbReference>
<keyword evidence="6" id="KW-1185">Reference proteome</keyword>
<keyword evidence="2 4" id="KW-0378">Hydrolase</keyword>
<evidence type="ECO:0000313" key="5">
    <source>
        <dbReference type="EMBL" id="KAG2556627.1"/>
    </source>
</evidence>
<evidence type="ECO:0008006" key="7">
    <source>
        <dbReference type="Google" id="ProtNLM"/>
    </source>
</evidence>
<dbReference type="AlphaFoldDB" id="A0A8T0P3I4"/>
<evidence type="ECO:0000256" key="4">
    <source>
        <dbReference type="RuleBase" id="RU003833"/>
    </source>
</evidence>
<reference evidence="5" key="1">
    <citation type="submission" date="2020-05" db="EMBL/GenBank/DDBJ databases">
        <title>WGS assembly of Panicum virgatum.</title>
        <authorList>
            <person name="Lovell J.T."/>
            <person name="Jenkins J."/>
            <person name="Shu S."/>
            <person name="Juenger T.E."/>
            <person name="Schmutz J."/>
        </authorList>
    </citation>
    <scope>NUCLEOTIDE SEQUENCE</scope>
    <source>
        <strain evidence="5">AP13</strain>
    </source>
</reference>
<comment type="similarity">
    <text evidence="1 4">Belongs to the GDA1/CD39 NTPase family.</text>
</comment>
<dbReference type="Pfam" id="PF01150">
    <property type="entry name" value="GDA1_CD39"/>
    <property type="match status" value="1"/>
</dbReference>
<organism evidence="5 6">
    <name type="scientific">Panicum virgatum</name>
    <name type="common">Blackwell switchgrass</name>
    <dbReference type="NCBI Taxonomy" id="38727"/>
    <lineage>
        <taxon>Eukaryota</taxon>
        <taxon>Viridiplantae</taxon>
        <taxon>Streptophyta</taxon>
        <taxon>Embryophyta</taxon>
        <taxon>Tracheophyta</taxon>
        <taxon>Spermatophyta</taxon>
        <taxon>Magnoliopsida</taxon>
        <taxon>Liliopsida</taxon>
        <taxon>Poales</taxon>
        <taxon>Poaceae</taxon>
        <taxon>PACMAD clade</taxon>
        <taxon>Panicoideae</taxon>
        <taxon>Panicodae</taxon>
        <taxon>Paniceae</taxon>
        <taxon>Panicinae</taxon>
        <taxon>Panicum</taxon>
        <taxon>Panicum sect. Hiantes</taxon>
    </lineage>
</organism>
<dbReference type="Gene3D" id="3.30.420.150">
    <property type="entry name" value="Exopolyphosphatase. Domain 2"/>
    <property type="match status" value="1"/>
</dbReference>
<dbReference type="GO" id="GO:0017110">
    <property type="term" value="F:nucleoside diphosphate phosphatase activity"/>
    <property type="evidence" value="ECO:0007669"/>
    <property type="project" value="TreeGrafter"/>
</dbReference>
<dbReference type="PANTHER" id="PTHR11782:SF86">
    <property type="entry name" value="APYRASE 1"/>
    <property type="match status" value="1"/>
</dbReference>
<comment type="caution">
    <text evidence="5">The sequence shown here is derived from an EMBL/GenBank/DDBJ whole genome shotgun (WGS) entry which is preliminary data.</text>
</comment>
<proteinExistence type="inferred from homology"/>
<dbReference type="PANTHER" id="PTHR11782">
    <property type="entry name" value="ADENOSINE/GUANOSINE DIPHOSPHATASE"/>
    <property type="match status" value="1"/>
</dbReference>
<dbReference type="GO" id="GO:0009134">
    <property type="term" value="P:nucleoside diphosphate catabolic process"/>
    <property type="evidence" value="ECO:0007669"/>
    <property type="project" value="TreeGrafter"/>
</dbReference>
<evidence type="ECO:0000256" key="3">
    <source>
        <dbReference type="PIRSR" id="PIRSR600407-1"/>
    </source>
</evidence>
<gene>
    <name evidence="5" type="ORF">PVAP13_8NG089200</name>
</gene>
<feature type="active site" description="Proton acceptor" evidence="3">
    <location>
        <position position="48"/>
    </location>
</feature>
<evidence type="ECO:0000313" key="6">
    <source>
        <dbReference type="Proteomes" id="UP000823388"/>
    </source>
</evidence>
<evidence type="ECO:0000256" key="2">
    <source>
        <dbReference type="ARBA" id="ARBA00022801"/>
    </source>
</evidence>
<dbReference type="PROSITE" id="PS01238">
    <property type="entry name" value="GDA1_CD39_NTPASE"/>
    <property type="match status" value="1"/>
</dbReference>
<accession>A0A8T0P3I4</accession>
<name>A0A8T0P3I4_PANVG</name>
<protein>
    <recommendedName>
        <fullName evidence="7">Apyrase</fullName>
    </recommendedName>
</protein>
<dbReference type="InterPro" id="IPR000407">
    <property type="entry name" value="GDA1_CD39_NTPase"/>
</dbReference>
<dbReference type="GO" id="GO:0016020">
    <property type="term" value="C:membrane"/>
    <property type="evidence" value="ECO:0007669"/>
    <property type="project" value="TreeGrafter"/>
</dbReference>